<dbReference type="AlphaFoldDB" id="A0A9N9NVX6"/>
<protein>
    <submittedName>
        <fullName evidence="8">8162_t:CDS:1</fullName>
    </submittedName>
</protein>
<dbReference type="InterPro" id="IPR009078">
    <property type="entry name" value="Ferritin-like_SF"/>
</dbReference>
<dbReference type="Pfam" id="PF03232">
    <property type="entry name" value="COQ7"/>
    <property type="match status" value="2"/>
</dbReference>
<keyword evidence="2" id="KW-0831">Ubiquinone biosynthesis</keyword>
<dbReference type="OrthoDB" id="275371at2759"/>
<proteinExistence type="predicted"/>
<keyword evidence="3" id="KW-0479">Metal-binding</keyword>
<comment type="pathway">
    <text evidence="1">Cofactor biosynthesis; ubiquinone biosynthesis.</text>
</comment>
<evidence type="ECO:0000313" key="8">
    <source>
        <dbReference type="EMBL" id="CAG8768959.1"/>
    </source>
</evidence>
<evidence type="ECO:0000313" key="9">
    <source>
        <dbReference type="Proteomes" id="UP000789508"/>
    </source>
</evidence>
<dbReference type="EMBL" id="CAJVPS010051124">
    <property type="protein sequence ID" value="CAG8768959.1"/>
    <property type="molecule type" value="Genomic_DNA"/>
</dbReference>
<evidence type="ECO:0000256" key="6">
    <source>
        <dbReference type="ARBA" id="ARBA00023033"/>
    </source>
</evidence>
<dbReference type="Proteomes" id="UP000789508">
    <property type="component" value="Unassembled WGS sequence"/>
</dbReference>
<evidence type="ECO:0000256" key="2">
    <source>
        <dbReference type="ARBA" id="ARBA00022688"/>
    </source>
</evidence>
<dbReference type="GO" id="GO:0008682">
    <property type="term" value="F:3-demethoxyubiquinol 3-hydroxylase activity"/>
    <property type="evidence" value="ECO:0007669"/>
    <property type="project" value="TreeGrafter"/>
</dbReference>
<dbReference type="GO" id="GO:0046872">
    <property type="term" value="F:metal ion binding"/>
    <property type="evidence" value="ECO:0007669"/>
    <property type="project" value="UniProtKB-KW"/>
</dbReference>
<keyword evidence="6" id="KW-0503">Monooxygenase</keyword>
<reference evidence="8" key="1">
    <citation type="submission" date="2021-06" db="EMBL/GenBank/DDBJ databases">
        <authorList>
            <person name="Kallberg Y."/>
            <person name="Tangrot J."/>
            <person name="Rosling A."/>
        </authorList>
    </citation>
    <scope>NUCLEOTIDE SEQUENCE</scope>
    <source>
        <strain evidence="8">FL130A</strain>
    </source>
</reference>
<gene>
    <name evidence="8" type="ORF">ALEPTO_LOCUS14037</name>
</gene>
<evidence type="ECO:0000256" key="4">
    <source>
        <dbReference type="ARBA" id="ARBA00023002"/>
    </source>
</evidence>
<name>A0A9N9NVX6_9GLOM</name>
<sequence length="102" mass="11622">EMWDQEKHHLSTFDEIISRYRVRPAFLRPIWEATGFLLGAGTAFELIKLKNSEEISELSQIIQKFCDDELHHLDTAVDHDAQKAPLHGPLTVIINNGCKVAI</sequence>
<evidence type="ECO:0000256" key="5">
    <source>
        <dbReference type="ARBA" id="ARBA00023004"/>
    </source>
</evidence>
<comment type="caution">
    <text evidence="8">The sequence shown here is derived from an EMBL/GenBank/DDBJ whole genome shotgun (WGS) entry which is preliminary data.</text>
</comment>
<keyword evidence="7" id="KW-0472">Membrane</keyword>
<dbReference type="GO" id="GO:0005743">
    <property type="term" value="C:mitochondrial inner membrane"/>
    <property type="evidence" value="ECO:0007669"/>
    <property type="project" value="TreeGrafter"/>
</dbReference>
<accession>A0A9N9NVX6</accession>
<feature type="non-terminal residue" evidence="8">
    <location>
        <position position="1"/>
    </location>
</feature>
<dbReference type="InterPro" id="IPR011566">
    <property type="entry name" value="Ubq_synth_Coq7"/>
</dbReference>
<dbReference type="PANTHER" id="PTHR11237:SF4">
    <property type="entry name" value="5-DEMETHOXYUBIQUINONE HYDROXYLASE, MITOCHONDRIAL"/>
    <property type="match status" value="1"/>
</dbReference>
<keyword evidence="5" id="KW-0408">Iron</keyword>
<dbReference type="SUPFAM" id="SSF47240">
    <property type="entry name" value="Ferritin-like"/>
    <property type="match status" value="1"/>
</dbReference>
<organism evidence="8 9">
    <name type="scientific">Ambispora leptoticha</name>
    <dbReference type="NCBI Taxonomy" id="144679"/>
    <lineage>
        <taxon>Eukaryota</taxon>
        <taxon>Fungi</taxon>
        <taxon>Fungi incertae sedis</taxon>
        <taxon>Mucoromycota</taxon>
        <taxon>Glomeromycotina</taxon>
        <taxon>Glomeromycetes</taxon>
        <taxon>Archaeosporales</taxon>
        <taxon>Ambisporaceae</taxon>
        <taxon>Ambispora</taxon>
    </lineage>
</organism>
<feature type="non-terminal residue" evidence="8">
    <location>
        <position position="102"/>
    </location>
</feature>
<keyword evidence="9" id="KW-1185">Reference proteome</keyword>
<dbReference type="PANTHER" id="PTHR11237">
    <property type="entry name" value="COENZYME Q10 BIOSYNTHESIS PROTEIN 7"/>
    <property type="match status" value="1"/>
</dbReference>
<dbReference type="GO" id="GO:0006744">
    <property type="term" value="P:ubiquinone biosynthetic process"/>
    <property type="evidence" value="ECO:0007669"/>
    <property type="project" value="UniProtKB-KW"/>
</dbReference>
<evidence type="ECO:0000256" key="3">
    <source>
        <dbReference type="ARBA" id="ARBA00022723"/>
    </source>
</evidence>
<evidence type="ECO:0000256" key="1">
    <source>
        <dbReference type="ARBA" id="ARBA00004749"/>
    </source>
</evidence>
<keyword evidence="4" id="KW-0560">Oxidoreductase</keyword>
<evidence type="ECO:0000256" key="7">
    <source>
        <dbReference type="ARBA" id="ARBA00023136"/>
    </source>
</evidence>